<dbReference type="SUPFAM" id="SSF51735">
    <property type="entry name" value="NAD(P)-binding Rossmann-fold domains"/>
    <property type="match status" value="1"/>
</dbReference>
<evidence type="ECO:0000313" key="3">
    <source>
        <dbReference type="Proteomes" id="UP001628179"/>
    </source>
</evidence>
<dbReference type="PANTHER" id="PTHR43162">
    <property type="match status" value="1"/>
</dbReference>
<accession>A0ABQ0GHD3</accession>
<comment type="caution">
    <text evidence="2">The sequence shown here is derived from an EMBL/GenBank/DDBJ whole genome shotgun (WGS) entry which is preliminary data.</text>
</comment>
<dbReference type="InterPro" id="IPR036291">
    <property type="entry name" value="NAD(P)-bd_dom_sf"/>
</dbReference>
<dbReference type="Proteomes" id="UP001628179">
    <property type="component" value="Unassembled WGS sequence"/>
</dbReference>
<dbReference type="RefSeq" id="XP_070918826.1">
    <property type="nucleotide sequence ID" value="XM_071062725.1"/>
</dbReference>
<organism evidence="2 3">
    <name type="scientific">Madurella fahalii</name>
    <dbReference type="NCBI Taxonomy" id="1157608"/>
    <lineage>
        <taxon>Eukaryota</taxon>
        <taxon>Fungi</taxon>
        <taxon>Dikarya</taxon>
        <taxon>Ascomycota</taxon>
        <taxon>Pezizomycotina</taxon>
        <taxon>Sordariomycetes</taxon>
        <taxon>Sordariomycetidae</taxon>
        <taxon>Sordariales</taxon>
        <taxon>Sordariales incertae sedis</taxon>
        <taxon>Madurella</taxon>
    </lineage>
</organism>
<dbReference type="InterPro" id="IPR051604">
    <property type="entry name" value="Ergot_Alk_Oxidoreductase"/>
</dbReference>
<feature type="domain" description="NAD(P)-binding" evidence="1">
    <location>
        <begin position="10"/>
        <end position="196"/>
    </location>
</feature>
<dbReference type="Pfam" id="PF13460">
    <property type="entry name" value="NAD_binding_10"/>
    <property type="match status" value="1"/>
</dbReference>
<keyword evidence="3" id="KW-1185">Reference proteome</keyword>
<sequence length="305" mass="33461">MSFHITVVPASTKAGRETIRALLQSESKPTVRGVYRDTSKAPPEFLGHPQFEVVNGDVGAGAGLDFRSSDAVFYIPPPTYDGTDQGEWATRTATNIKNALQDAPNVKRLLLFSAVGAQYDHSIGILRLNHISDKILQDAVPDVTIVRPGYFQEDWAHALAEAQGNPPVVHSWITPIDYEVPMVSLKDIAEFCANSLLSESTNPAPGPRILRLFGPRHYSSVDLKDAVEKAIGKAVELKLVERDQLAAYFGQQIPEAIVQEFVDMTTAVLPGGIMVKDFAYDEGTIRGRVELVDTLRELYQASQKS</sequence>
<proteinExistence type="predicted"/>
<evidence type="ECO:0000259" key="1">
    <source>
        <dbReference type="Pfam" id="PF13460"/>
    </source>
</evidence>
<reference evidence="2 3" key="1">
    <citation type="submission" date="2024-09" db="EMBL/GenBank/DDBJ databases">
        <title>Itraconazole resistance in Madurella fahalii resulting from another homologue of gene encoding cytochrome P450 14-alpha sterol demethylase (CYP51).</title>
        <authorList>
            <person name="Yoshioka I."/>
            <person name="Fahal A.H."/>
            <person name="Kaneko S."/>
            <person name="Yaguchi T."/>
        </authorList>
    </citation>
    <scope>NUCLEOTIDE SEQUENCE [LARGE SCALE GENOMIC DNA]</scope>
    <source>
        <strain evidence="2 3">IFM 68171</strain>
    </source>
</reference>
<dbReference type="Gene3D" id="3.90.25.10">
    <property type="entry name" value="UDP-galactose 4-epimerase, domain 1"/>
    <property type="match status" value="1"/>
</dbReference>
<name>A0ABQ0GHD3_9PEZI</name>
<dbReference type="InterPro" id="IPR016040">
    <property type="entry name" value="NAD(P)-bd_dom"/>
</dbReference>
<gene>
    <name evidence="2" type="ORF">MFIFM68171_07305</name>
</gene>
<dbReference type="EMBL" id="BAAFSV010000004">
    <property type="protein sequence ID" value="GAB1317095.1"/>
    <property type="molecule type" value="Genomic_DNA"/>
</dbReference>
<evidence type="ECO:0000313" key="2">
    <source>
        <dbReference type="EMBL" id="GAB1317095.1"/>
    </source>
</evidence>
<protein>
    <submittedName>
        <fullName evidence="2">NAD(P)H azoreductase</fullName>
    </submittedName>
</protein>
<dbReference type="GeneID" id="98178048"/>
<dbReference type="Gene3D" id="3.40.50.720">
    <property type="entry name" value="NAD(P)-binding Rossmann-like Domain"/>
    <property type="match status" value="1"/>
</dbReference>
<dbReference type="PANTHER" id="PTHR43162:SF1">
    <property type="entry name" value="PRESTALK A DIFFERENTIATION PROTEIN A"/>
    <property type="match status" value="1"/>
</dbReference>